<dbReference type="InterPro" id="IPR018162">
    <property type="entry name" value="Ala-tRNA-ligase_IIc_anticod-bd"/>
</dbReference>
<protein>
    <submittedName>
        <fullName evidence="2">Alanine--tRNA ligase-related protein</fullName>
    </submittedName>
</protein>
<dbReference type="InterPro" id="IPR018164">
    <property type="entry name" value="Ala-tRNA-synth_IIc_N"/>
</dbReference>
<proteinExistence type="predicted"/>
<dbReference type="GO" id="GO:0016874">
    <property type="term" value="F:ligase activity"/>
    <property type="evidence" value="ECO:0007669"/>
    <property type="project" value="UniProtKB-KW"/>
</dbReference>
<keyword evidence="3" id="KW-1185">Reference proteome</keyword>
<comment type="caution">
    <text evidence="2">The sequence shown here is derived from an EMBL/GenBank/DDBJ whole genome shotgun (WGS) entry which is preliminary data.</text>
</comment>
<name>A0ABV3ALB9_9ACTN</name>
<reference evidence="2 3" key="1">
    <citation type="submission" date="2024-06" db="EMBL/GenBank/DDBJ databases">
        <title>The Natural Products Discovery Center: Release of the First 8490 Sequenced Strains for Exploring Actinobacteria Biosynthetic Diversity.</title>
        <authorList>
            <person name="Kalkreuter E."/>
            <person name="Kautsar S.A."/>
            <person name="Yang D."/>
            <person name="Bader C.D."/>
            <person name="Teijaro C.N."/>
            <person name="Fluegel L."/>
            <person name="Davis C.M."/>
            <person name="Simpson J.R."/>
            <person name="Lauterbach L."/>
            <person name="Steele A.D."/>
            <person name="Gui C."/>
            <person name="Meng S."/>
            <person name="Li G."/>
            <person name="Viehrig K."/>
            <person name="Ye F."/>
            <person name="Su P."/>
            <person name="Kiefer A.F."/>
            <person name="Nichols A."/>
            <person name="Cepeda A.J."/>
            <person name="Yan W."/>
            <person name="Fan B."/>
            <person name="Jiang Y."/>
            <person name="Adhikari A."/>
            <person name="Zheng C.-J."/>
            <person name="Schuster L."/>
            <person name="Cowan T.M."/>
            <person name="Smanski M.J."/>
            <person name="Chevrette M.G."/>
            <person name="De Carvalho L.P.S."/>
            <person name="Shen B."/>
        </authorList>
    </citation>
    <scope>NUCLEOTIDE SEQUENCE [LARGE SCALE GENOMIC DNA]</scope>
    <source>
        <strain evidence="2 3">NPDC020594</strain>
    </source>
</reference>
<organism evidence="2 3">
    <name type="scientific">Streptomyces flaveolus</name>
    <dbReference type="NCBI Taxonomy" id="67297"/>
    <lineage>
        <taxon>Bacteria</taxon>
        <taxon>Bacillati</taxon>
        <taxon>Actinomycetota</taxon>
        <taxon>Actinomycetes</taxon>
        <taxon>Kitasatosporales</taxon>
        <taxon>Streptomycetaceae</taxon>
        <taxon>Streptomyces</taxon>
    </lineage>
</organism>
<dbReference type="RefSeq" id="WP_234339994.1">
    <property type="nucleotide sequence ID" value="NZ_JBEXDP010000012.1"/>
</dbReference>
<dbReference type="Pfam" id="PF01411">
    <property type="entry name" value="tRNA-synt_2c"/>
    <property type="match status" value="1"/>
</dbReference>
<gene>
    <name evidence="2" type="ORF">AB0H04_35735</name>
</gene>
<evidence type="ECO:0000313" key="3">
    <source>
        <dbReference type="Proteomes" id="UP001551011"/>
    </source>
</evidence>
<accession>A0ABV3ALB9</accession>
<dbReference type="SUPFAM" id="SSF101353">
    <property type="entry name" value="Putative anticodon-binding domain of alanyl-tRNA synthetase (AlaRS)"/>
    <property type="match status" value="1"/>
</dbReference>
<dbReference type="EMBL" id="JBFAEG010000032">
    <property type="protein sequence ID" value="MEU5712147.1"/>
    <property type="molecule type" value="Genomic_DNA"/>
</dbReference>
<keyword evidence="2" id="KW-0436">Ligase</keyword>
<evidence type="ECO:0000259" key="1">
    <source>
        <dbReference type="Pfam" id="PF01411"/>
    </source>
</evidence>
<sequence length="395" mass="42789">MSAALAAQGYRWQPPPALAQPGRTELFPSHLAPSWADPLLASLSHSRGGVHTVRWSIGARHIHAVPVGIPPSAQRVLSAVWAGPRPFHVPIEEVAKALAGAGVDARGLAFVVSASPSDADPLHQALGRLGVAPRQIGSDVRRATRKRAPLAGGPRLSIEFPVGPPCSSTCGPGCRCGRYLVLARLRFSAPSQVRSVLEVAVLESELLSVVDDTREPFAVRRFTRLVESVQEVLPAQGTRTAQAQRVRVLVDRSFTAALLIGSGFAPGPRGRAHVVRRLLRHAGTELALTGVSLTRLDTLVEAADRTVRTKLGFTPLSHHLLDTVREERERFARVLSRAPMLLERAMARRHHPAERARVLLQLRGDHGIPLGIATAWCQENGIAISLRHVARLERR</sequence>
<feature type="domain" description="Alanyl-tRNA synthetase class IIc N-terminal" evidence="1">
    <location>
        <begin position="205"/>
        <end position="389"/>
    </location>
</feature>
<evidence type="ECO:0000313" key="2">
    <source>
        <dbReference type="EMBL" id="MEU5712147.1"/>
    </source>
</evidence>
<dbReference type="Proteomes" id="UP001551011">
    <property type="component" value="Unassembled WGS sequence"/>
</dbReference>